<proteinExistence type="predicted"/>
<gene>
    <name evidence="1" type="ORF">HPB49_013577</name>
</gene>
<dbReference type="EMBL" id="CM023471">
    <property type="protein sequence ID" value="KAH7966077.1"/>
    <property type="molecule type" value="Genomic_DNA"/>
</dbReference>
<keyword evidence="2" id="KW-1185">Reference proteome</keyword>
<evidence type="ECO:0000313" key="1">
    <source>
        <dbReference type="EMBL" id="KAH7966077.1"/>
    </source>
</evidence>
<organism evidence="1 2">
    <name type="scientific">Dermacentor silvarum</name>
    <name type="common">Tick</name>
    <dbReference type="NCBI Taxonomy" id="543639"/>
    <lineage>
        <taxon>Eukaryota</taxon>
        <taxon>Metazoa</taxon>
        <taxon>Ecdysozoa</taxon>
        <taxon>Arthropoda</taxon>
        <taxon>Chelicerata</taxon>
        <taxon>Arachnida</taxon>
        <taxon>Acari</taxon>
        <taxon>Parasitiformes</taxon>
        <taxon>Ixodida</taxon>
        <taxon>Ixodoidea</taxon>
        <taxon>Ixodidae</taxon>
        <taxon>Rhipicephalinae</taxon>
        <taxon>Dermacentor</taxon>
    </lineage>
</organism>
<protein>
    <submittedName>
        <fullName evidence="1">Uncharacterized protein</fullName>
    </submittedName>
</protein>
<evidence type="ECO:0000313" key="2">
    <source>
        <dbReference type="Proteomes" id="UP000821865"/>
    </source>
</evidence>
<accession>A0ACB8DD28</accession>
<name>A0ACB8DD28_DERSI</name>
<comment type="caution">
    <text evidence="1">The sequence shown here is derived from an EMBL/GenBank/DDBJ whole genome shotgun (WGS) entry which is preliminary data.</text>
</comment>
<dbReference type="Proteomes" id="UP000821865">
    <property type="component" value="Chromosome 2"/>
</dbReference>
<reference evidence="1" key="1">
    <citation type="submission" date="2020-05" db="EMBL/GenBank/DDBJ databases">
        <title>Large-scale comparative analyses of tick genomes elucidate their genetic diversity and vector capacities.</title>
        <authorList>
            <person name="Jia N."/>
            <person name="Wang J."/>
            <person name="Shi W."/>
            <person name="Du L."/>
            <person name="Sun Y."/>
            <person name="Zhan W."/>
            <person name="Jiang J."/>
            <person name="Wang Q."/>
            <person name="Zhang B."/>
            <person name="Ji P."/>
            <person name="Sakyi L.B."/>
            <person name="Cui X."/>
            <person name="Yuan T."/>
            <person name="Jiang B."/>
            <person name="Yang W."/>
            <person name="Lam T.T.-Y."/>
            <person name="Chang Q."/>
            <person name="Ding S."/>
            <person name="Wang X."/>
            <person name="Zhu J."/>
            <person name="Ruan X."/>
            <person name="Zhao L."/>
            <person name="Wei J."/>
            <person name="Que T."/>
            <person name="Du C."/>
            <person name="Cheng J."/>
            <person name="Dai P."/>
            <person name="Han X."/>
            <person name="Huang E."/>
            <person name="Gao Y."/>
            <person name="Liu J."/>
            <person name="Shao H."/>
            <person name="Ye R."/>
            <person name="Li L."/>
            <person name="Wei W."/>
            <person name="Wang X."/>
            <person name="Wang C."/>
            <person name="Yang T."/>
            <person name="Huo Q."/>
            <person name="Li W."/>
            <person name="Guo W."/>
            <person name="Chen H."/>
            <person name="Zhou L."/>
            <person name="Ni X."/>
            <person name="Tian J."/>
            <person name="Zhou Y."/>
            <person name="Sheng Y."/>
            <person name="Liu T."/>
            <person name="Pan Y."/>
            <person name="Xia L."/>
            <person name="Li J."/>
            <person name="Zhao F."/>
            <person name="Cao W."/>
        </authorList>
    </citation>
    <scope>NUCLEOTIDE SEQUENCE</scope>
    <source>
        <strain evidence="1">Dsil-2018</strain>
    </source>
</reference>
<sequence length="257" mass="27126">MDSELETRVNFPVVRVTRGVLYTIVAVLGILILAVCVPVPISASRPQRSPRPQLPEAIGDAWATEAAAEHRAEPNHCRPCAPETMDTGIVSIVNPNFSLPGEQPEQQQQPQDADAEGASDTKDASTMTPNQQGGAPPQNGALEEGEFELYQTCGSSGKEFNLSKLLGRMRSSSSSSSSSTVHVKAEVSDALLKKPSAVYSATASIVGKLAAWMDRKGSATSASGKGKEGNAHGKCRDVDTQTEGDQEPGPPFEDVPL</sequence>